<keyword evidence="2" id="KW-1185">Reference proteome</keyword>
<feature type="compositionally biased region" description="Basic residues" evidence="1">
    <location>
        <begin position="1"/>
        <end position="10"/>
    </location>
</feature>
<evidence type="ECO:0000313" key="2">
    <source>
        <dbReference type="Proteomes" id="UP000095287"/>
    </source>
</evidence>
<reference evidence="3" key="1">
    <citation type="submission" date="2016-11" db="UniProtKB">
        <authorList>
            <consortium name="WormBaseParasite"/>
        </authorList>
    </citation>
    <scope>IDENTIFICATION</scope>
</reference>
<evidence type="ECO:0000256" key="1">
    <source>
        <dbReference type="SAM" id="MobiDB-lite"/>
    </source>
</evidence>
<accession>A0A1I7ZKB4</accession>
<feature type="region of interest" description="Disordered" evidence="1">
    <location>
        <begin position="1"/>
        <end position="60"/>
    </location>
</feature>
<sequence>MNVSRRKQNHPSRSASSPSALEEECAVSSTSPNPSFLPAGTSLGPFPVRPATEGDSPRDTITIRDVAGRSFGFALLGTESRALKALGEAHSASEANATVSPISGK</sequence>
<organism evidence="2 3">
    <name type="scientific">Steinernema glaseri</name>
    <dbReference type="NCBI Taxonomy" id="37863"/>
    <lineage>
        <taxon>Eukaryota</taxon>
        <taxon>Metazoa</taxon>
        <taxon>Ecdysozoa</taxon>
        <taxon>Nematoda</taxon>
        <taxon>Chromadorea</taxon>
        <taxon>Rhabditida</taxon>
        <taxon>Tylenchina</taxon>
        <taxon>Panagrolaimomorpha</taxon>
        <taxon>Strongyloidoidea</taxon>
        <taxon>Steinernematidae</taxon>
        <taxon>Steinernema</taxon>
    </lineage>
</organism>
<dbReference type="WBParaSite" id="L893_g27398.t1">
    <property type="protein sequence ID" value="L893_g27398.t1"/>
    <property type="gene ID" value="L893_g27398"/>
</dbReference>
<dbReference type="AlphaFoldDB" id="A0A1I7ZKB4"/>
<name>A0A1I7ZKB4_9BILA</name>
<protein>
    <submittedName>
        <fullName evidence="3">PDZ domain-containing protein</fullName>
    </submittedName>
</protein>
<proteinExistence type="predicted"/>
<dbReference type="Proteomes" id="UP000095287">
    <property type="component" value="Unplaced"/>
</dbReference>
<evidence type="ECO:0000313" key="3">
    <source>
        <dbReference type="WBParaSite" id="L893_g27398.t1"/>
    </source>
</evidence>